<dbReference type="InterPro" id="IPR013229">
    <property type="entry name" value="PEGA"/>
</dbReference>
<dbReference type="RefSeq" id="WP_011423255.1">
    <property type="nucleotide sequence ID" value="NC_007760.1"/>
</dbReference>
<evidence type="ECO:0000313" key="6">
    <source>
        <dbReference type="Proteomes" id="UP000001935"/>
    </source>
</evidence>
<proteinExistence type="predicted"/>
<keyword evidence="2" id="KW-0812">Transmembrane</keyword>
<gene>
    <name evidence="5" type="ordered locus">Adeh_4209</name>
</gene>
<evidence type="ECO:0000256" key="2">
    <source>
        <dbReference type="SAM" id="Phobius"/>
    </source>
</evidence>
<evidence type="ECO:0000256" key="3">
    <source>
        <dbReference type="SAM" id="SignalP"/>
    </source>
</evidence>
<feature type="domain" description="PEGA" evidence="4">
    <location>
        <begin position="186"/>
        <end position="220"/>
    </location>
</feature>
<feature type="transmembrane region" description="Helical" evidence="2">
    <location>
        <begin position="452"/>
        <end position="472"/>
    </location>
</feature>
<feature type="chain" id="PRO_5004209905" description="PEGA domain-containing protein" evidence="3">
    <location>
        <begin position="20"/>
        <end position="556"/>
    </location>
</feature>
<organism evidence="5 6">
    <name type="scientific">Anaeromyxobacter dehalogenans (strain 2CP-C)</name>
    <dbReference type="NCBI Taxonomy" id="290397"/>
    <lineage>
        <taxon>Bacteria</taxon>
        <taxon>Pseudomonadati</taxon>
        <taxon>Myxococcota</taxon>
        <taxon>Myxococcia</taxon>
        <taxon>Myxococcales</taxon>
        <taxon>Cystobacterineae</taxon>
        <taxon>Anaeromyxobacteraceae</taxon>
        <taxon>Anaeromyxobacter</taxon>
    </lineage>
</organism>
<reference evidence="5 6" key="1">
    <citation type="submission" date="2006-01" db="EMBL/GenBank/DDBJ databases">
        <title>Complete sequence of Anaeromyxobacter dehalogenans 2CP-C.</title>
        <authorList>
            <consortium name="US DOE Joint Genome Institute"/>
            <person name="Copeland A."/>
            <person name="Lucas S."/>
            <person name="Lapidus A."/>
            <person name="Barry K."/>
            <person name="Detter J.C."/>
            <person name="Glavina T."/>
            <person name="Hammon N."/>
            <person name="Israni S."/>
            <person name="Pitluck S."/>
            <person name="Brettin T."/>
            <person name="Bruce D."/>
            <person name="Han C."/>
            <person name="Tapia R."/>
            <person name="Gilna P."/>
            <person name="Kiss H."/>
            <person name="Schmutz J."/>
            <person name="Larimer F."/>
            <person name="Land M."/>
            <person name="Kyrpides N."/>
            <person name="Anderson I."/>
            <person name="Sanford R.A."/>
            <person name="Ritalahti K.M."/>
            <person name="Thomas H.S."/>
            <person name="Kirby J.R."/>
            <person name="Zhulin I.B."/>
            <person name="Loeffler F.E."/>
            <person name="Richardson P."/>
        </authorList>
    </citation>
    <scope>NUCLEOTIDE SEQUENCE [LARGE SCALE GENOMIC DNA]</scope>
    <source>
        <strain evidence="5 6">2CP-C</strain>
    </source>
</reference>
<dbReference type="OrthoDB" id="5378939at2"/>
<dbReference type="KEGG" id="ade:Adeh_4209"/>
<dbReference type="EMBL" id="CP000251">
    <property type="protein sequence ID" value="ABC83973.1"/>
    <property type="molecule type" value="Genomic_DNA"/>
</dbReference>
<dbReference type="AlphaFoldDB" id="Q2IHB8"/>
<dbReference type="Pfam" id="PF08308">
    <property type="entry name" value="PEGA"/>
    <property type="match status" value="1"/>
</dbReference>
<sequence length="556" mass="57125">MRRALVAAACALATSGAGAVERLGVMAVADPPAGPDAELTELAHQLRAACRDRVGGVEEVATMRRRLLGQGSDATLSELDRAYGGALAVYQNGEFDSSVRTLRAIVDDLEALPEGEEAYFQWKRAMLRLAHASLSLGQEREMERAFLALARTDPALQPDPDQYSPGFRRRFEEVKARVRALPRRRLHVASEGRSGTVYVNGRAMGTTPVTLTLPAGSYRVGGGAGALRVPSFTVDLEPEDRSVVLDFALAEALRVNAGPGLALAPEARGYGIVRAGAWLGVDRLLTVSRAQEGQAQFLVGSIFDVRRGALLREGSVRLVAGGLPSVQVGALASFLLTGQSSRDVQNLTQQGPREIRPPLPPVAEAPPVPAAPPPVAPAVAPIPAAAPPPAPGTQTPAPPAPVAAAPAVAAASVPAPVRSILAPAPRAAALPAPDPAGRGLAKGARPGAGPGWMRPAAIGSGALALGLAAVAVQQGLAASGRYADARDMLGPDGQLLAGSDPGRYRDLRGSGDTARRNAFVSAGVAAAFAATAGVLGWLSWDGDRDADAGGGLAVRF</sequence>
<evidence type="ECO:0000256" key="1">
    <source>
        <dbReference type="SAM" id="MobiDB-lite"/>
    </source>
</evidence>
<feature type="region of interest" description="Disordered" evidence="1">
    <location>
        <begin position="343"/>
        <end position="371"/>
    </location>
</feature>
<feature type="transmembrane region" description="Helical" evidence="2">
    <location>
        <begin position="518"/>
        <end position="540"/>
    </location>
</feature>
<dbReference type="HOGENOM" id="CLU_430641_0_0_7"/>
<feature type="compositionally biased region" description="Low complexity" evidence="1">
    <location>
        <begin position="428"/>
        <end position="441"/>
    </location>
</feature>
<evidence type="ECO:0000313" key="5">
    <source>
        <dbReference type="EMBL" id="ABC83973.1"/>
    </source>
</evidence>
<keyword evidence="2" id="KW-1133">Transmembrane helix</keyword>
<feature type="compositionally biased region" description="Pro residues" evidence="1">
    <location>
        <begin position="357"/>
        <end position="371"/>
    </location>
</feature>
<feature type="signal peptide" evidence="3">
    <location>
        <begin position="1"/>
        <end position="19"/>
    </location>
</feature>
<dbReference type="STRING" id="290397.Adeh_4209"/>
<keyword evidence="2" id="KW-0472">Membrane</keyword>
<accession>Q2IHB8</accession>
<feature type="region of interest" description="Disordered" evidence="1">
    <location>
        <begin position="428"/>
        <end position="447"/>
    </location>
</feature>
<name>Q2IHB8_ANADE</name>
<keyword evidence="3" id="KW-0732">Signal</keyword>
<dbReference type="Proteomes" id="UP000001935">
    <property type="component" value="Chromosome"/>
</dbReference>
<evidence type="ECO:0000259" key="4">
    <source>
        <dbReference type="Pfam" id="PF08308"/>
    </source>
</evidence>
<protein>
    <recommendedName>
        <fullName evidence="4">PEGA domain-containing protein</fullName>
    </recommendedName>
</protein>